<dbReference type="PANTHER" id="PTHR42760:SF83">
    <property type="entry name" value="(3R)-3-HYDROXYACYL-COA DEHYDROGENASE"/>
    <property type="match status" value="1"/>
</dbReference>
<dbReference type="EMBL" id="JAAOAN010000188">
    <property type="protein sequence ID" value="KAF5717469.1"/>
    <property type="molecule type" value="Genomic_DNA"/>
</dbReference>
<keyword evidence="2" id="KW-0560">Oxidoreductase</keyword>
<dbReference type="OrthoDB" id="5840532at2759"/>
<organism evidence="3 4">
    <name type="scientific">Fusarium mundagurra</name>
    <dbReference type="NCBI Taxonomy" id="1567541"/>
    <lineage>
        <taxon>Eukaryota</taxon>
        <taxon>Fungi</taxon>
        <taxon>Dikarya</taxon>
        <taxon>Ascomycota</taxon>
        <taxon>Pezizomycotina</taxon>
        <taxon>Sordariomycetes</taxon>
        <taxon>Hypocreomycetidae</taxon>
        <taxon>Hypocreales</taxon>
        <taxon>Nectriaceae</taxon>
        <taxon>Fusarium</taxon>
        <taxon>Fusarium fujikuroi species complex</taxon>
    </lineage>
</organism>
<keyword evidence="4" id="KW-1185">Reference proteome</keyword>
<reference evidence="3 4" key="1">
    <citation type="submission" date="2020-05" db="EMBL/GenBank/DDBJ databases">
        <title>Identification and distribution of gene clusters putatively required for synthesis of sphingolipid metabolism inhibitors in phylogenetically diverse species of the filamentous fungus Fusarium.</title>
        <authorList>
            <person name="Kim H.-S."/>
            <person name="Busman M."/>
            <person name="Brown D.W."/>
            <person name="Divon H."/>
            <person name="Uhlig S."/>
            <person name="Proctor R.H."/>
        </authorList>
    </citation>
    <scope>NUCLEOTIDE SEQUENCE [LARGE SCALE GENOMIC DNA]</scope>
    <source>
        <strain evidence="3 4">NRRL 66235</strain>
    </source>
</reference>
<dbReference type="GO" id="GO:0006633">
    <property type="term" value="P:fatty acid biosynthetic process"/>
    <property type="evidence" value="ECO:0007669"/>
    <property type="project" value="TreeGrafter"/>
</dbReference>
<dbReference type="InterPro" id="IPR002347">
    <property type="entry name" value="SDR_fam"/>
</dbReference>
<name>A0A8H5YSH1_9HYPO</name>
<dbReference type="Pfam" id="PF00106">
    <property type="entry name" value="adh_short"/>
    <property type="match status" value="1"/>
</dbReference>
<dbReference type="GO" id="GO:0048038">
    <property type="term" value="F:quinone binding"/>
    <property type="evidence" value="ECO:0007669"/>
    <property type="project" value="TreeGrafter"/>
</dbReference>
<evidence type="ECO:0000256" key="1">
    <source>
        <dbReference type="ARBA" id="ARBA00006484"/>
    </source>
</evidence>
<dbReference type="GO" id="GO:0016616">
    <property type="term" value="F:oxidoreductase activity, acting on the CH-OH group of donors, NAD or NADP as acceptor"/>
    <property type="evidence" value="ECO:0007669"/>
    <property type="project" value="TreeGrafter"/>
</dbReference>
<dbReference type="AlphaFoldDB" id="A0A8H5YSH1"/>
<evidence type="ECO:0000313" key="4">
    <source>
        <dbReference type="Proteomes" id="UP000544331"/>
    </source>
</evidence>
<comment type="similarity">
    <text evidence="1">Belongs to the short-chain dehydrogenases/reductases (SDR) family.</text>
</comment>
<accession>A0A8H5YSH1</accession>
<dbReference type="InterPro" id="IPR036291">
    <property type="entry name" value="NAD(P)-bd_dom_sf"/>
</dbReference>
<evidence type="ECO:0000313" key="3">
    <source>
        <dbReference type="EMBL" id="KAF5717469.1"/>
    </source>
</evidence>
<evidence type="ECO:0008006" key="5">
    <source>
        <dbReference type="Google" id="ProtNLM"/>
    </source>
</evidence>
<comment type="caution">
    <text evidence="3">The sequence shown here is derived from an EMBL/GenBank/DDBJ whole genome shotgun (WGS) entry which is preliminary data.</text>
</comment>
<gene>
    <name evidence="3" type="ORF">FMUND_5765</name>
</gene>
<dbReference type="Proteomes" id="UP000544331">
    <property type="component" value="Unassembled WGS sequence"/>
</dbReference>
<sequence length="213" mass="23325">MSEKSITLFPGVVLVTGAASGIGRQIAISSAIEGCRKLALSGKDSTGLNATKAAIKTASGDADPDVFIKHINNLDTYEVGKIMELTIRHFGRIDYAVNCAGMPICWFTFTPTHNVWQGIYGPTKKSHEATPEEFDHVINTNFHGLMSQDVGITHDGRPGFRGSIVNIGTTLGLVGKPETRENTLYFEQARNLTDNWDSDVQCFKGSYHQFDEK</sequence>
<protein>
    <recommendedName>
        <fullName evidence="5">NAD(P)-binding protein</fullName>
    </recommendedName>
</protein>
<dbReference type="PRINTS" id="PR00081">
    <property type="entry name" value="GDHRDH"/>
</dbReference>
<evidence type="ECO:0000256" key="2">
    <source>
        <dbReference type="ARBA" id="ARBA00023002"/>
    </source>
</evidence>
<dbReference type="PANTHER" id="PTHR42760">
    <property type="entry name" value="SHORT-CHAIN DEHYDROGENASES/REDUCTASES FAMILY MEMBER"/>
    <property type="match status" value="1"/>
</dbReference>
<dbReference type="Gene3D" id="3.40.50.720">
    <property type="entry name" value="NAD(P)-binding Rossmann-like Domain"/>
    <property type="match status" value="1"/>
</dbReference>
<dbReference type="SUPFAM" id="SSF51735">
    <property type="entry name" value="NAD(P)-binding Rossmann-fold domains"/>
    <property type="match status" value="1"/>
</dbReference>
<proteinExistence type="inferred from homology"/>